<evidence type="ECO:0000256" key="5">
    <source>
        <dbReference type="ARBA" id="ARBA00022764"/>
    </source>
</evidence>
<dbReference type="NCBIfam" id="NF007636">
    <property type="entry name" value="PRK10301.1"/>
    <property type="match status" value="1"/>
</dbReference>
<reference evidence="10 11" key="1">
    <citation type="submission" date="2018-10" db="EMBL/GenBank/DDBJ databases">
        <title>Transmission dynamics of multidrug resistant bacteria on intensive care unit surfaces.</title>
        <authorList>
            <person name="D'Souza A.W."/>
            <person name="Potter R.F."/>
            <person name="Wallace M."/>
            <person name="Shupe A."/>
            <person name="Patel S."/>
            <person name="Sun S."/>
            <person name="Gul D."/>
            <person name="Kwon J.H."/>
            <person name="Andleeb S."/>
            <person name="Burnham C.-A.D."/>
            <person name="Dantas G."/>
        </authorList>
    </citation>
    <scope>NUCLEOTIDE SEQUENCE [LARGE SCALE GENOMIC DNA]</scope>
    <source>
        <strain evidence="10 11">AS_373</strain>
    </source>
</reference>
<evidence type="ECO:0000256" key="8">
    <source>
        <dbReference type="SAM" id="SignalP"/>
    </source>
</evidence>
<dbReference type="GO" id="GO:0046688">
    <property type="term" value="P:response to copper ion"/>
    <property type="evidence" value="ECO:0007669"/>
    <property type="project" value="UniProtKB-UniRule"/>
</dbReference>
<dbReference type="GO" id="GO:0005507">
    <property type="term" value="F:copper ion binding"/>
    <property type="evidence" value="ECO:0007669"/>
    <property type="project" value="UniProtKB-UniRule"/>
</dbReference>
<dbReference type="GO" id="GO:0042597">
    <property type="term" value="C:periplasmic space"/>
    <property type="evidence" value="ECO:0007669"/>
    <property type="project" value="UniProtKB-SubCell"/>
</dbReference>
<proteinExistence type="inferred from homology"/>
<dbReference type="GO" id="GO:0006825">
    <property type="term" value="P:copper ion transport"/>
    <property type="evidence" value="ECO:0007669"/>
    <property type="project" value="InterPro"/>
</dbReference>
<feature type="domain" description="CopC" evidence="9">
    <location>
        <begin position="27"/>
        <end position="123"/>
    </location>
</feature>
<keyword evidence="6 7" id="KW-0186">Copper</keyword>
<dbReference type="Gene3D" id="2.60.40.1220">
    <property type="match status" value="1"/>
</dbReference>
<dbReference type="NCBIfam" id="NF033814">
    <property type="entry name" value="copper_CopC"/>
    <property type="match status" value="1"/>
</dbReference>
<comment type="subcellular location">
    <subcellularLocation>
        <location evidence="1 7">Periplasm</location>
    </subcellularLocation>
</comment>
<feature type="signal peptide" evidence="8">
    <location>
        <begin position="1"/>
        <end position="20"/>
    </location>
</feature>
<dbReference type="InterPro" id="IPR047685">
    <property type="entry name" value="CopC-like"/>
</dbReference>
<dbReference type="SUPFAM" id="SSF81296">
    <property type="entry name" value="E set domains"/>
    <property type="match status" value="1"/>
</dbReference>
<sequence>MAFTASRLLCTLTVTASLFAAPAVWAHAHLKHQYPAADAVMESAPQALTLNFSEGIEPAFSGITLVGPEKQKLETGKAKVAADDNKQLIVPLSAPLPAGQYQVDWHVVSVDGHKTKGSYYFSVK</sequence>
<dbReference type="EMBL" id="RHXB01000008">
    <property type="protein sequence ID" value="RSE25298.1"/>
    <property type="molecule type" value="Genomic_DNA"/>
</dbReference>
<dbReference type="InterPro" id="IPR032694">
    <property type="entry name" value="CopC/D"/>
</dbReference>
<accession>A0A427UY46</accession>
<evidence type="ECO:0000256" key="6">
    <source>
        <dbReference type="ARBA" id="ARBA00023008"/>
    </source>
</evidence>
<dbReference type="Proteomes" id="UP000275331">
    <property type="component" value="Unassembled WGS sequence"/>
</dbReference>
<keyword evidence="4 7" id="KW-0732">Signal</keyword>
<dbReference type="InterPro" id="IPR014755">
    <property type="entry name" value="Cu-Rt/internalin_Ig-like"/>
</dbReference>
<dbReference type="GO" id="GO:0005886">
    <property type="term" value="C:plasma membrane"/>
    <property type="evidence" value="ECO:0007669"/>
    <property type="project" value="TreeGrafter"/>
</dbReference>
<gene>
    <name evidence="10" type="primary">yobA</name>
    <name evidence="10" type="ORF">EGT71_13150</name>
</gene>
<evidence type="ECO:0000256" key="7">
    <source>
        <dbReference type="RuleBase" id="RU369037"/>
    </source>
</evidence>
<dbReference type="InterPro" id="IPR014756">
    <property type="entry name" value="Ig_E-set"/>
</dbReference>
<dbReference type="FunFam" id="2.60.40.1220:FF:000001">
    <property type="entry name" value="CopC domain-containing protein YobA"/>
    <property type="match status" value="1"/>
</dbReference>
<evidence type="ECO:0000259" key="9">
    <source>
        <dbReference type="Pfam" id="PF04234"/>
    </source>
</evidence>
<evidence type="ECO:0000313" key="10">
    <source>
        <dbReference type="EMBL" id="RSE25298.1"/>
    </source>
</evidence>
<dbReference type="AlphaFoldDB" id="A0A427UY46"/>
<evidence type="ECO:0000256" key="1">
    <source>
        <dbReference type="ARBA" id="ARBA00004418"/>
    </source>
</evidence>
<feature type="chain" id="PRO_5019372596" description="Copper resistance protein C" evidence="8">
    <location>
        <begin position="21"/>
        <end position="124"/>
    </location>
</feature>
<evidence type="ECO:0000313" key="11">
    <source>
        <dbReference type="Proteomes" id="UP000275331"/>
    </source>
</evidence>
<organism evidence="10 11">
    <name type="scientific">Atlantibacter subterraneus</name>
    <dbReference type="NCBI Taxonomy" id="255519"/>
    <lineage>
        <taxon>Bacteria</taxon>
        <taxon>Pseudomonadati</taxon>
        <taxon>Pseudomonadota</taxon>
        <taxon>Gammaproteobacteria</taxon>
        <taxon>Enterobacterales</taxon>
        <taxon>Enterobacteriaceae</taxon>
        <taxon>Atlantibacter</taxon>
    </lineage>
</organism>
<evidence type="ECO:0000256" key="2">
    <source>
        <dbReference type="ARBA" id="ARBA00010509"/>
    </source>
</evidence>
<evidence type="ECO:0000256" key="3">
    <source>
        <dbReference type="ARBA" id="ARBA00022723"/>
    </source>
</evidence>
<keyword evidence="3 7" id="KW-0479">Metal-binding</keyword>
<comment type="similarity">
    <text evidence="2 7">Belongs to the CopC family.</text>
</comment>
<dbReference type="RefSeq" id="WP_125291927.1">
    <property type="nucleotide sequence ID" value="NZ_JAPTZM010000003.1"/>
</dbReference>
<dbReference type="OrthoDB" id="9796814at2"/>
<evidence type="ECO:0000256" key="4">
    <source>
        <dbReference type="ARBA" id="ARBA00022729"/>
    </source>
</evidence>
<protein>
    <recommendedName>
        <fullName evidence="7">Copper resistance protein C</fullName>
    </recommendedName>
</protein>
<comment type="caution">
    <text evidence="10">The sequence shown here is derived from an EMBL/GenBank/DDBJ whole genome shotgun (WGS) entry which is preliminary data.</text>
</comment>
<name>A0A427UY46_9ENTR</name>
<dbReference type="PANTHER" id="PTHR34820">
    <property type="entry name" value="INNER MEMBRANE PROTEIN YEBZ"/>
    <property type="match status" value="1"/>
</dbReference>
<keyword evidence="5 7" id="KW-0574">Periplasm</keyword>
<dbReference type="Pfam" id="PF04234">
    <property type="entry name" value="CopC"/>
    <property type="match status" value="1"/>
</dbReference>
<dbReference type="InterPro" id="IPR007348">
    <property type="entry name" value="CopC_dom"/>
</dbReference>
<comment type="function">
    <text evidence="7">Involved in copper resistance.</text>
</comment>
<dbReference type="PANTHER" id="PTHR34820:SF4">
    <property type="entry name" value="INNER MEMBRANE PROTEIN YEBZ"/>
    <property type="match status" value="1"/>
</dbReference>